<gene>
    <name evidence="1" type="ORF">KY290_025638</name>
</gene>
<dbReference type="Proteomes" id="UP000826656">
    <property type="component" value="Unassembled WGS sequence"/>
</dbReference>
<sequence>MKGNSNESSTINLYSAIKMLIEKNWDFRRLISVMLVGFGIGMKFSSVNGETSIETKGRTLSDTMDEEEYKESVFVC</sequence>
<comment type="caution">
    <text evidence="1">The sequence shown here is derived from an EMBL/GenBank/DDBJ whole genome shotgun (WGS) entry which is preliminary data.</text>
</comment>
<evidence type="ECO:0000313" key="2">
    <source>
        <dbReference type="Proteomes" id="UP000826656"/>
    </source>
</evidence>
<dbReference type="EMBL" id="JAIVGD010000018">
    <property type="protein sequence ID" value="KAH0755368.1"/>
    <property type="molecule type" value="Genomic_DNA"/>
</dbReference>
<proteinExistence type="predicted"/>
<reference evidence="1 2" key="1">
    <citation type="journal article" date="2021" name="bioRxiv">
        <title>Chromosome-scale and haplotype-resolved genome assembly of a tetraploid potato cultivar.</title>
        <authorList>
            <person name="Sun H."/>
            <person name="Jiao W.-B."/>
            <person name="Krause K."/>
            <person name="Campoy J.A."/>
            <person name="Goel M."/>
            <person name="Folz-Donahue K."/>
            <person name="Kukat C."/>
            <person name="Huettel B."/>
            <person name="Schneeberger K."/>
        </authorList>
    </citation>
    <scope>NUCLEOTIDE SEQUENCE [LARGE SCALE GENOMIC DNA]</scope>
    <source>
        <strain evidence="1">SolTubOtavaFocal</strain>
        <tissue evidence="1">Leaves</tissue>
    </source>
</reference>
<organism evidence="1 2">
    <name type="scientific">Solanum tuberosum</name>
    <name type="common">Potato</name>
    <dbReference type="NCBI Taxonomy" id="4113"/>
    <lineage>
        <taxon>Eukaryota</taxon>
        <taxon>Viridiplantae</taxon>
        <taxon>Streptophyta</taxon>
        <taxon>Embryophyta</taxon>
        <taxon>Tracheophyta</taxon>
        <taxon>Spermatophyta</taxon>
        <taxon>Magnoliopsida</taxon>
        <taxon>eudicotyledons</taxon>
        <taxon>Gunneridae</taxon>
        <taxon>Pentapetalae</taxon>
        <taxon>asterids</taxon>
        <taxon>lamiids</taxon>
        <taxon>Solanales</taxon>
        <taxon>Solanaceae</taxon>
        <taxon>Solanoideae</taxon>
        <taxon>Solaneae</taxon>
        <taxon>Solanum</taxon>
    </lineage>
</organism>
<keyword evidence="2" id="KW-1185">Reference proteome</keyword>
<name>A0ABQ7UVA8_SOLTU</name>
<accession>A0ABQ7UVA8</accession>
<protein>
    <submittedName>
        <fullName evidence="1">Uncharacterized protein</fullName>
    </submittedName>
</protein>
<evidence type="ECO:0000313" key="1">
    <source>
        <dbReference type="EMBL" id="KAH0755368.1"/>
    </source>
</evidence>